<dbReference type="InterPro" id="IPR007050">
    <property type="entry name" value="HTH_bacterioopsin"/>
</dbReference>
<evidence type="ECO:0000256" key="2">
    <source>
        <dbReference type="ARBA" id="ARBA00023163"/>
    </source>
</evidence>
<dbReference type="Pfam" id="PF04967">
    <property type="entry name" value="HTH_10"/>
    <property type="match status" value="1"/>
</dbReference>
<dbReference type="KEGG" id="ssai:N0B31_10455"/>
<dbReference type="PANTHER" id="PTHR34236">
    <property type="entry name" value="DIMETHYL SULFOXIDE REDUCTASE TRANSCRIPTIONAL ACTIVATOR"/>
    <property type="match status" value="1"/>
</dbReference>
<name>A0A9E7R6W6_9EURY</name>
<dbReference type="Pfam" id="PF15915">
    <property type="entry name" value="BAT"/>
    <property type="match status" value="1"/>
</dbReference>
<dbReference type="RefSeq" id="WP_260643811.1">
    <property type="nucleotide sequence ID" value="NZ_CP104003.1"/>
</dbReference>
<gene>
    <name evidence="5" type="ORF">N0B31_10455</name>
</gene>
<feature type="domain" description="Bacterioopsin transcriptional activator GAF and HTH associated" evidence="4">
    <location>
        <begin position="27"/>
        <end position="146"/>
    </location>
</feature>
<feature type="domain" description="HTH bat-type" evidence="3">
    <location>
        <begin position="157"/>
        <end position="208"/>
    </location>
</feature>
<evidence type="ECO:0000259" key="4">
    <source>
        <dbReference type="Pfam" id="PF15915"/>
    </source>
</evidence>
<dbReference type="PANTHER" id="PTHR34236:SF1">
    <property type="entry name" value="DIMETHYL SULFOXIDE REDUCTASE TRANSCRIPTIONAL ACTIVATOR"/>
    <property type="match status" value="1"/>
</dbReference>
<sequence length="217" mass="24235">MAIVAELEIPADTFDLGRVTSVGGPIHLELERVVPSGGEVMPFFWATDCPDFERFERRVREERLVEELTAVVQFDDQVLYHVVWGETTASLTRALVATDATILEARGNDPWEFQLRFRDRDDLRAFADHCRETGIEVDLQRVYELSGPSPQESVDALTDEQRAALVAAVSGGYFEVPRRTTLGAVADELGISQQATSERVRRAADRVLRGALSITEE</sequence>
<protein>
    <submittedName>
        <fullName evidence="5">Helix-turn-helix domain-containing protein</fullName>
    </submittedName>
</protein>
<proteinExistence type="predicted"/>
<evidence type="ECO:0000313" key="5">
    <source>
        <dbReference type="EMBL" id="UWM56697.1"/>
    </source>
</evidence>
<dbReference type="AlphaFoldDB" id="A0A9E7R6W6"/>
<keyword evidence="1" id="KW-0805">Transcription regulation</keyword>
<evidence type="ECO:0000313" key="6">
    <source>
        <dbReference type="Proteomes" id="UP001057580"/>
    </source>
</evidence>
<organism evidence="5 6">
    <name type="scientific">Salinirubellus salinus</name>
    <dbReference type="NCBI Taxonomy" id="1364945"/>
    <lineage>
        <taxon>Archaea</taxon>
        <taxon>Methanobacteriati</taxon>
        <taxon>Methanobacteriota</taxon>
        <taxon>Stenosarchaea group</taxon>
        <taxon>Halobacteria</taxon>
        <taxon>Halobacteriales</taxon>
        <taxon>Natronomonadaceae</taxon>
        <taxon>Salinirubellus</taxon>
    </lineage>
</organism>
<reference evidence="5" key="1">
    <citation type="submission" date="2022-09" db="EMBL/GenBank/DDBJ databases">
        <title>Diverse halophilic archaea isolated from saline environments.</title>
        <authorList>
            <person name="Cui H.-L."/>
        </authorList>
    </citation>
    <scope>NUCLEOTIDE SEQUENCE</scope>
    <source>
        <strain evidence="5">ZS-35-S2</strain>
    </source>
</reference>
<dbReference type="GeneID" id="74942847"/>
<evidence type="ECO:0000256" key="1">
    <source>
        <dbReference type="ARBA" id="ARBA00023015"/>
    </source>
</evidence>
<dbReference type="InterPro" id="IPR031803">
    <property type="entry name" value="BAT_GAF/HTH-assoc"/>
</dbReference>
<keyword evidence="6" id="KW-1185">Reference proteome</keyword>
<dbReference type="EMBL" id="CP104003">
    <property type="protein sequence ID" value="UWM56697.1"/>
    <property type="molecule type" value="Genomic_DNA"/>
</dbReference>
<dbReference type="Proteomes" id="UP001057580">
    <property type="component" value="Chromosome"/>
</dbReference>
<keyword evidence="2" id="KW-0804">Transcription</keyword>
<accession>A0A9E7R6W6</accession>
<evidence type="ECO:0000259" key="3">
    <source>
        <dbReference type="Pfam" id="PF04967"/>
    </source>
</evidence>